<dbReference type="InterPro" id="IPR015424">
    <property type="entry name" value="PyrdxlP-dep_Trfase"/>
</dbReference>
<dbReference type="PANTHER" id="PTHR11986">
    <property type="entry name" value="AMINOTRANSFERASE CLASS III"/>
    <property type="match status" value="1"/>
</dbReference>
<evidence type="ECO:0000256" key="3">
    <source>
        <dbReference type="ARBA" id="ARBA00022679"/>
    </source>
</evidence>
<dbReference type="SUPFAM" id="SSF53383">
    <property type="entry name" value="PLP-dependent transferases"/>
    <property type="match status" value="1"/>
</dbReference>
<keyword evidence="2" id="KW-0032">Aminotransferase</keyword>
<evidence type="ECO:0000313" key="5">
    <source>
        <dbReference type="EMBL" id="SVD26979.1"/>
    </source>
</evidence>
<dbReference type="PROSITE" id="PS00600">
    <property type="entry name" value="AA_TRANSFER_CLASS_3"/>
    <property type="match status" value="1"/>
</dbReference>
<dbReference type="PANTHER" id="PTHR11986:SF79">
    <property type="entry name" value="ACETYLORNITHINE AMINOTRANSFERASE, MITOCHONDRIAL"/>
    <property type="match status" value="1"/>
</dbReference>
<dbReference type="InterPro" id="IPR015421">
    <property type="entry name" value="PyrdxlP-dep_Trfase_major"/>
</dbReference>
<comment type="cofactor">
    <cofactor evidence="1">
        <name>pyridoxal 5'-phosphate</name>
        <dbReference type="ChEBI" id="CHEBI:597326"/>
    </cofactor>
</comment>
<protein>
    <recommendedName>
        <fullName evidence="6">Aspartate aminotransferase family protein</fullName>
    </recommendedName>
</protein>
<feature type="non-terminal residue" evidence="5">
    <location>
        <position position="255"/>
    </location>
</feature>
<keyword evidence="3" id="KW-0808">Transferase</keyword>
<dbReference type="EMBL" id="UINC01140057">
    <property type="protein sequence ID" value="SVD26979.1"/>
    <property type="molecule type" value="Genomic_DNA"/>
</dbReference>
<accession>A0A382TY59</accession>
<proteinExistence type="predicted"/>
<dbReference type="Pfam" id="PF00202">
    <property type="entry name" value="Aminotran_3"/>
    <property type="match status" value="1"/>
</dbReference>
<evidence type="ECO:0000256" key="1">
    <source>
        <dbReference type="ARBA" id="ARBA00001933"/>
    </source>
</evidence>
<keyword evidence="4" id="KW-0663">Pyridoxal phosphate</keyword>
<dbReference type="Gene3D" id="3.40.640.10">
    <property type="entry name" value="Type I PLP-dependent aspartate aminotransferase-like (Major domain)"/>
    <property type="match status" value="1"/>
</dbReference>
<sequence>MDESKWKEMESKYYMHAANRYPMVLERGKGTKVWDTAGNEYLDFTSGWAVNNIGHSNEIVAEAIEEQAKTLLQTSNVFYTIPQLKLAEILIENSVLDKIFICNSGAEANEGAIKLARKWGKLNKNGAHKILTAFDSFHGRTISTLAATGQPQYHETFMPVTEGFDYFNLNDIQSVQKLIDKDTVGIMLEVVQGEGGVNLCTQEFVQQVRNICNQENLIMIIDEVQTGIGRLGALYGYEKYNIEPDVITLAKGLGA</sequence>
<evidence type="ECO:0008006" key="6">
    <source>
        <dbReference type="Google" id="ProtNLM"/>
    </source>
</evidence>
<dbReference type="InterPro" id="IPR015422">
    <property type="entry name" value="PyrdxlP-dep_Trfase_small"/>
</dbReference>
<dbReference type="InterPro" id="IPR005814">
    <property type="entry name" value="Aminotrans_3"/>
</dbReference>
<evidence type="ECO:0000256" key="4">
    <source>
        <dbReference type="ARBA" id="ARBA00022898"/>
    </source>
</evidence>
<dbReference type="FunFam" id="3.40.640.10:FF:000004">
    <property type="entry name" value="Acetylornithine aminotransferase"/>
    <property type="match status" value="1"/>
</dbReference>
<dbReference type="InterPro" id="IPR050103">
    <property type="entry name" value="Class-III_PLP-dep_AT"/>
</dbReference>
<organism evidence="5">
    <name type="scientific">marine metagenome</name>
    <dbReference type="NCBI Taxonomy" id="408172"/>
    <lineage>
        <taxon>unclassified sequences</taxon>
        <taxon>metagenomes</taxon>
        <taxon>ecological metagenomes</taxon>
    </lineage>
</organism>
<reference evidence="5" key="1">
    <citation type="submission" date="2018-05" db="EMBL/GenBank/DDBJ databases">
        <authorList>
            <person name="Lanie J.A."/>
            <person name="Ng W.-L."/>
            <person name="Kazmierczak K.M."/>
            <person name="Andrzejewski T.M."/>
            <person name="Davidsen T.M."/>
            <person name="Wayne K.J."/>
            <person name="Tettelin H."/>
            <person name="Glass J.I."/>
            <person name="Rusch D."/>
            <person name="Podicherti R."/>
            <person name="Tsui H.-C.T."/>
            <person name="Winkler M.E."/>
        </authorList>
    </citation>
    <scope>NUCLEOTIDE SEQUENCE</scope>
</reference>
<dbReference type="GO" id="GO:0030170">
    <property type="term" value="F:pyridoxal phosphate binding"/>
    <property type="evidence" value="ECO:0007669"/>
    <property type="project" value="InterPro"/>
</dbReference>
<evidence type="ECO:0000256" key="2">
    <source>
        <dbReference type="ARBA" id="ARBA00022576"/>
    </source>
</evidence>
<gene>
    <name evidence="5" type="ORF">METZ01_LOCUS379833</name>
</gene>
<dbReference type="GO" id="GO:0042802">
    <property type="term" value="F:identical protein binding"/>
    <property type="evidence" value="ECO:0007669"/>
    <property type="project" value="TreeGrafter"/>
</dbReference>
<dbReference type="GO" id="GO:0008483">
    <property type="term" value="F:transaminase activity"/>
    <property type="evidence" value="ECO:0007669"/>
    <property type="project" value="UniProtKB-KW"/>
</dbReference>
<dbReference type="Gene3D" id="3.90.1150.10">
    <property type="entry name" value="Aspartate Aminotransferase, domain 1"/>
    <property type="match status" value="1"/>
</dbReference>
<dbReference type="AlphaFoldDB" id="A0A382TY59"/>
<name>A0A382TY59_9ZZZZ</name>
<dbReference type="InterPro" id="IPR049704">
    <property type="entry name" value="Aminotrans_3_PPA_site"/>
</dbReference>
<dbReference type="CDD" id="cd00610">
    <property type="entry name" value="OAT_like"/>
    <property type="match status" value="1"/>
</dbReference>